<evidence type="ECO:0008006" key="10">
    <source>
        <dbReference type="Google" id="ProtNLM"/>
    </source>
</evidence>
<evidence type="ECO:0000256" key="1">
    <source>
        <dbReference type="ARBA" id="ARBA00022737"/>
    </source>
</evidence>
<dbReference type="Proteomes" id="UP000682733">
    <property type="component" value="Unassembled WGS sequence"/>
</dbReference>
<organism evidence="6 9">
    <name type="scientific">Didymodactylos carnosus</name>
    <dbReference type="NCBI Taxonomy" id="1234261"/>
    <lineage>
        <taxon>Eukaryota</taxon>
        <taxon>Metazoa</taxon>
        <taxon>Spiralia</taxon>
        <taxon>Gnathifera</taxon>
        <taxon>Rotifera</taxon>
        <taxon>Eurotatoria</taxon>
        <taxon>Bdelloidea</taxon>
        <taxon>Philodinida</taxon>
        <taxon>Philodinidae</taxon>
        <taxon>Didymodactylos</taxon>
    </lineage>
</organism>
<comment type="caution">
    <text evidence="6">The sequence shown here is derived from an EMBL/GenBank/DDBJ whole genome shotgun (WGS) entry which is preliminary data.</text>
</comment>
<dbReference type="InterPro" id="IPR002110">
    <property type="entry name" value="Ankyrin_rpt"/>
</dbReference>
<dbReference type="OrthoDB" id="9995210at2759"/>
<evidence type="ECO:0000256" key="4">
    <source>
        <dbReference type="SAM" id="Coils"/>
    </source>
</evidence>
<dbReference type="Pfam" id="PF00023">
    <property type="entry name" value="Ank"/>
    <property type="match status" value="1"/>
</dbReference>
<dbReference type="Proteomes" id="UP000681722">
    <property type="component" value="Unassembled WGS sequence"/>
</dbReference>
<dbReference type="PROSITE" id="PS50088">
    <property type="entry name" value="ANK_REPEAT"/>
    <property type="match status" value="3"/>
</dbReference>
<feature type="coiled-coil region" evidence="4">
    <location>
        <begin position="1104"/>
        <end position="1138"/>
    </location>
</feature>
<evidence type="ECO:0000313" key="9">
    <source>
        <dbReference type="Proteomes" id="UP000663829"/>
    </source>
</evidence>
<dbReference type="SUPFAM" id="SSF48403">
    <property type="entry name" value="Ankyrin repeat"/>
    <property type="match status" value="2"/>
</dbReference>
<dbReference type="PANTHER" id="PTHR24173:SF74">
    <property type="entry name" value="ANKYRIN REPEAT DOMAIN-CONTAINING PROTEIN 16"/>
    <property type="match status" value="1"/>
</dbReference>
<dbReference type="CDD" id="cd06503">
    <property type="entry name" value="ATP-synt_Fo_b"/>
    <property type="match status" value="1"/>
</dbReference>
<evidence type="ECO:0000256" key="2">
    <source>
        <dbReference type="ARBA" id="ARBA00023043"/>
    </source>
</evidence>
<evidence type="ECO:0000313" key="6">
    <source>
        <dbReference type="EMBL" id="CAF1116506.1"/>
    </source>
</evidence>
<dbReference type="Gene3D" id="1.25.40.20">
    <property type="entry name" value="Ankyrin repeat-containing domain"/>
    <property type="match status" value="6"/>
</dbReference>
<dbReference type="SMART" id="SM00248">
    <property type="entry name" value="ANK"/>
    <property type="match status" value="10"/>
</dbReference>
<evidence type="ECO:0000313" key="7">
    <source>
        <dbReference type="EMBL" id="CAF3813858.1"/>
    </source>
</evidence>
<keyword evidence="1" id="KW-0677">Repeat</keyword>
<feature type="repeat" description="ANK" evidence="3">
    <location>
        <begin position="864"/>
        <end position="896"/>
    </location>
</feature>
<dbReference type="Proteomes" id="UP000677228">
    <property type="component" value="Unassembled WGS sequence"/>
</dbReference>
<dbReference type="Pfam" id="PF12796">
    <property type="entry name" value="Ank_2"/>
    <property type="match status" value="2"/>
</dbReference>
<reference evidence="6" key="1">
    <citation type="submission" date="2021-02" db="EMBL/GenBank/DDBJ databases">
        <authorList>
            <person name="Nowell W R."/>
        </authorList>
    </citation>
    <scope>NUCLEOTIDE SEQUENCE</scope>
</reference>
<feature type="repeat" description="ANK" evidence="3">
    <location>
        <begin position="58"/>
        <end position="90"/>
    </location>
</feature>
<dbReference type="SUPFAM" id="SSF140860">
    <property type="entry name" value="Pseudo ankyrin repeat-like"/>
    <property type="match status" value="1"/>
</dbReference>
<feature type="repeat" description="ANK" evidence="3">
    <location>
        <begin position="375"/>
        <end position="407"/>
    </location>
</feature>
<dbReference type="InterPro" id="IPR036770">
    <property type="entry name" value="Ankyrin_rpt-contain_sf"/>
</dbReference>
<dbReference type="EMBL" id="CAJOBC010005920">
    <property type="protein sequence ID" value="CAF3880334.1"/>
    <property type="molecule type" value="Genomic_DNA"/>
</dbReference>
<protein>
    <recommendedName>
        <fullName evidence="10">Ankyrin repeat protein</fullName>
    </recommendedName>
</protein>
<accession>A0A814Q9J1</accession>
<sequence length="1838" mass="206655">MRGLKSYLDGFKDVKNYLQLQFNMLLNKMPFTQPETVTVNEITQWITDGASTEWIDDQGQTVLCKAVDANKFDLVQALLAAGANTTFKNKDGLTPIQIAQNKTPINGQLVKTLENHAINNELKSLILSQTATVDDIRSLLLKGADINTILNANQDRPLHLLLKNKGIPEMVNAFVNEFSSDTEQMNSNGHRPIETAVLHADDNVLNEIFKLKQFTTDSFLNTKTNKSLLTFATEQKKLSAVKAIQTELNQRLWSCISFSSSSNDDVEKQPITEITTEATKLVELGAQIDHKHKQIANKDKDEYSKWTVLHLACKLGNLDLTKYLIDKLHSKAYNQAVQSSGEYPVAIAAEYGHLSIIQYLRETLGIDLNVADSINKDTPLHKAAKNNQFLVCRYLVLWGADPEAVNLAQQTPLMLADNGTKDSNKQLVQYLEQLKFDETQQQALTTAVRPRSAHRPGQDFDFCMLVVPLLVDKVQPLYDISPASNMAPNIVANAPNDILRRAATNGDLNLAQTAIVKMADVRQRDKANRSCFDQARISMKENQSQALASFKHVDRQRYESIAYGCRLVADYLQQQARFNLIKAIKESNAGRVIAYHQCGAQLTSDLLLFACSSQGDNIQIVDYLVNNSQENYEAMFKFVDGQSSPYQTAKTNKNTNIANYLQWRLSDKLATEVSRNDLIHVKQLLLAGASVDVRDKNNLSTAIKHNNLQMVQLLCENGARLTTTTSTNPDIALYLNCCIINHNLRNAAANGNFKDVIKYQRLGADINSKNCHGQTPLLLSIQYGEYYPIVHSLVSCGASMLHSAPTQSSLLILAKKRNYEQISKYLSKQLNAQILSAILDNDTAKTERLGELGADFKWQNKDDDGKTLLHYAVQYHGVELVDWLCKRNSDPMIPDQLGNYPIAIAAEKGDHAVVKYFIDNYGTTRSLRNNAGQDALAIARKKQFHAIIKLLDPNYIIPKGAHKKKVITKPKYTKDRLDRAAKYSEVQIIQEFIDQEYESKEEKAAQCENMMKIAKEEKSFEVLSMLQEYFTELTAKLTSEQIARNLITLSERQREIFYGFMASLSDLITGMNVKLDPNDPQAYKDLLTNLMTNDKQRSQTIQSMKTEQDAVKVYQQELNAMEKKISDLTLNVDKIMMDKNQLYEQIRTLETSIKDDQVSAIDKKKYFDDKGILEAQLNVLESSMLLFKQTQETAMNKKKMLDFIKNVPNLFVFYATIEHRLQSLFTGVLAAQAGFMKPELTTTKANVANTLLELAPLSLIPISEAALGPIKFVTGKLIEGIDKKQQRKELYNISALGNIGELQKTATVTAGLLTLYYSHQIESVDTKKPLVKGSNSLITTTAKIKNSWDSGPEPADEQVIVLLAQYIVDFLVKILKSPSGNDKIVKYEPLAEQLWLYVAKQDMFKQEKTTRAKDTLGLSTGKRLIPVRKSDDGTTVEVQVRQLFGCVSIITGEGTIYRFSPTKTSDSDLKLFDIRQMEVIFGYVYLDPFLADDNTVIDTIISNRKLDKLSTQHPDKVEKIDANITDGVLTLRNVSGEKLSSSDGGAISRQMALSIAKVITQEKLFVSKDEVSGIIDKHREDIKFDTNSLRQETKDSNFKFQTSINAAYEKIGRDFTQSLEKLTRENADQYEKASRKLADQIKESQTRLETVITTRMNEIEGEMESRCDKMMVIVTSAQQQAKAAVETSNKAVETGKKCAAKAKESSEQARELVLSTDKRKQEILEAMNKSLEITRETMAQQKHEYQASLNELHSKSKMEMEQIRLLAEQAKTSARESAQLARDSYKSSKKLEDIHKDEKKKLQNALKETRKICEKAVDKAEKAAIEAKKVSKKAAATD</sequence>
<dbReference type="EMBL" id="CAJOBA010007842">
    <property type="protein sequence ID" value="CAF3813858.1"/>
    <property type="molecule type" value="Genomic_DNA"/>
</dbReference>
<evidence type="ECO:0000313" key="5">
    <source>
        <dbReference type="EMBL" id="CAF1045796.1"/>
    </source>
</evidence>
<keyword evidence="2 3" id="KW-0040">ANK repeat</keyword>
<dbReference type="EMBL" id="CAJNOK010007829">
    <property type="protein sequence ID" value="CAF1045796.1"/>
    <property type="molecule type" value="Genomic_DNA"/>
</dbReference>
<dbReference type="Proteomes" id="UP000663829">
    <property type="component" value="Unassembled WGS sequence"/>
</dbReference>
<evidence type="ECO:0000313" key="8">
    <source>
        <dbReference type="EMBL" id="CAF3880334.1"/>
    </source>
</evidence>
<gene>
    <name evidence="6" type="ORF">GPM918_LOCUS19481</name>
    <name evidence="5" type="ORF">OVA965_LOCUS16718</name>
    <name evidence="8" type="ORF">SRO942_LOCUS19478</name>
    <name evidence="7" type="ORF">TMI583_LOCUS16731</name>
</gene>
<name>A0A814Q9J1_9BILA</name>
<evidence type="ECO:0000256" key="3">
    <source>
        <dbReference type="PROSITE-ProRule" id="PRU00023"/>
    </source>
</evidence>
<dbReference type="Pfam" id="PF13857">
    <property type="entry name" value="Ank_5"/>
    <property type="match status" value="1"/>
</dbReference>
<dbReference type="PROSITE" id="PS50297">
    <property type="entry name" value="ANK_REP_REGION"/>
    <property type="match status" value="1"/>
</dbReference>
<keyword evidence="9" id="KW-1185">Reference proteome</keyword>
<feature type="coiled-coil region" evidence="4">
    <location>
        <begin position="1788"/>
        <end position="1819"/>
    </location>
</feature>
<dbReference type="PANTHER" id="PTHR24173">
    <property type="entry name" value="ANKYRIN REPEAT CONTAINING"/>
    <property type="match status" value="1"/>
</dbReference>
<proteinExistence type="predicted"/>
<keyword evidence="4" id="KW-0175">Coiled coil</keyword>
<dbReference type="EMBL" id="CAJNOQ010005920">
    <property type="protein sequence ID" value="CAF1116506.1"/>
    <property type="molecule type" value="Genomic_DNA"/>
</dbReference>